<dbReference type="SUPFAM" id="SSF56281">
    <property type="entry name" value="Metallo-hydrolase/oxidoreductase"/>
    <property type="match status" value="1"/>
</dbReference>
<feature type="coiled-coil region" evidence="3">
    <location>
        <begin position="1103"/>
        <end position="1183"/>
    </location>
</feature>
<keyword evidence="2" id="KW-0539">Nucleus</keyword>
<feature type="coiled-coil region" evidence="3">
    <location>
        <begin position="984"/>
        <end position="1018"/>
    </location>
</feature>
<gene>
    <name evidence="6" type="ORF">INT47_010895</name>
</gene>
<comment type="subcellular location">
    <subcellularLocation>
        <location evidence="1">Nucleus</location>
    </subcellularLocation>
</comment>
<evidence type="ECO:0000256" key="3">
    <source>
        <dbReference type="SAM" id="Coils"/>
    </source>
</evidence>
<feature type="region of interest" description="Disordered" evidence="4">
    <location>
        <begin position="670"/>
        <end position="730"/>
    </location>
</feature>
<dbReference type="EMBL" id="JAEPRD010000022">
    <property type="protein sequence ID" value="KAG2207911.1"/>
    <property type="molecule type" value="Genomic_DNA"/>
</dbReference>
<dbReference type="GO" id="GO:0034472">
    <property type="term" value="P:snRNA 3'-end processing"/>
    <property type="evidence" value="ECO:0007669"/>
    <property type="project" value="TreeGrafter"/>
</dbReference>
<name>A0A8H7RB56_9FUNG</name>
<reference evidence="6" key="1">
    <citation type="submission" date="2020-12" db="EMBL/GenBank/DDBJ databases">
        <title>Metabolic potential, ecology and presence of endohyphal bacteria is reflected in genomic diversity of Mucoromycotina.</title>
        <authorList>
            <person name="Muszewska A."/>
            <person name="Okrasinska A."/>
            <person name="Steczkiewicz K."/>
            <person name="Drgas O."/>
            <person name="Orlowska M."/>
            <person name="Perlinska-Lenart U."/>
            <person name="Aleksandrzak-Piekarczyk T."/>
            <person name="Szatraj K."/>
            <person name="Zielenkiewicz U."/>
            <person name="Pilsyk S."/>
            <person name="Malc E."/>
            <person name="Mieczkowski P."/>
            <person name="Kruszewska J.S."/>
            <person name="Biernat P."/>
            <person name="Pawlowska J."/>
        </authorList>
    </citation>
    <scope>NUCLEOTIDE SEQUENCE</scope>
    <source>
        <strain evidence="6">WA0000017839</strain>
    </source>
</reference>
<evidence type="ECO:0000313" key="7">
    <source>
        <dbReference type="Proteomes" id="UP000603453"/>
    </source>
</evidence>
<evidence type="ECO:0000256" key="1">
    <source>
        <dbReference type="ARBA" id="ARBA00004123"/>
    </source>
</evidence>
<dbReference type="Proteomes" id="UP000603453">
    <property type="component" value="Unassembled WGS sequence"/>
</dbReference>
<dbReference type="Gene3D" id="3.60.15.10">
    <property type="entry name" value="Ribonuclease Z/Hydroxyacylglutathione hydrolase-like"/>
    <property type="match status" value="1"/>
</dbReference>
<dbReference type="OrthoDB" id="5600060at2759"/>
<dbReference type="PANTHER" id="PTHR46094">
    <property type="entry name" value="INTEGRATOR COMPLEX SUBUNIT 9"/>
    <property type="match status" value="1"/>
</dbReference>
<keyword evidence="7" id="KW-1185">Reference proteome</keyword>
<proteinExistence type="predicted"/>
<feature type="compositionally biased region" description="Polar residues" evidence="4">
    <location>
        <begin position="705"/>
        <end position="724"/>
    </location>
</feature>
<dbReference type="InterPro" id="IPR001279">
    <property type="entry name" value="Metallo-B-lactamas"/>
</dbReference>
<feature type="domain" description="Metallo-beta-lactamase" evidence="5">
    <location>
        <begin position="98"/>
        <end position="233"/>
    </location>
</feature>
<dbReference type="InterPro" id="IPR027074">
    <property type="entry name" value="Integrator_9su"/>
</dbReference>
<accession>A0A8H7RB56</accession>
<evidence type="ECO:0000313" key="6">
    <source>
        <dbReference type="EMBL" id="KAG2207911.1"/>
    </source>
</evidence>
<dbReference type="PANTHER" id="PTHR46094:SF1">
    <property type="entry name" value="INTEGRATOR COMPLEX SUBUNIT 9"/>
    <property type="match status" value="1"/>
</dbReference>
<sequence length="1259" mass="144119">MKIQCIDNKGSTSNTFICKINQHTILINCPLDTLTVSEQPRDEEHERDDAHDLASILSSFSEQGKRTLDTQHSSLTTSIQNCDHPTAFRIPDFSLIDINSIDLVLISNYNLMLGLPYLTEYMGYKGRIIATEPTVEYAKQRMEELVSYHGQSASNIDPTSSTHFSQLAQGNASEGWRSMYTLKDIASCIEKVQPVRYTEKLSLFSTLDIIAYSSGYCLGSSNWVLETSFKKIAFLSPSSLYTNLHPAPFDHDVLRQADVIVVGGLSEQIEKELSFERARTKLLVQIARTIHSQHNIILVSASMGLMFDLIGDIDSYFKSIGKEIGHERHQIPIYVANPIADKSLKYANICGEWMNSGRHDLLYVPEMPLAHGNLMRTGAVQPIPSLEAMSLSGKKIREPCIVFTGDPSCPSVGSLKWFLNHWGQSELNTCVFIEPDTPDEIPTKCKMNFIRLPLDTRFKLQDLPSLLNTYWNDHKLENEKHLLIPRTKGADFVKEEQVQQVHIYEQGEVLNINVNRDWERVSVSEKLAKSIEPTMVPAITTNHGVSMSAWAPIHGSLNYYNNHLQIQPTTYVRDDQSLVLDRQSELRINTELNSTIKRFEENSIPIQITKDINGITTIELPPDMNARVIMNGQCTTVVASDDKVRALLLTPSSTRSLRKNFSVTPVLVKKSPMTTDPPRLKPILKAPPPSSFIGARTSPRKKSDCSQLSDTTTLVDSNRGSTVEQPADKKPLQSLQTIKQKFLPKEQPRAWDQYSIPSTTVHTLPNTDYEDMIQQLDVSYAQTAALRFKTMSFVDADKLIGKSEQLKKVIESMYERIRIYIDTTRATIMSLKLDAPQNQYLCQLGDYAVQMEQLIEEFHFTSKYANHVQTSYLEHLAGTLCHHPMGNNNFNFLTKILARLKSILLKEDHSFTWYQSEDPLDIHQHIDVIIDKIARQFKIMFDARLDPAHDELIKQRERSASLVLELEQNRSQRISQTQKKETELVSLKEQLVQETTSKQALQNRVIELEKALKTKEALLRNRPQETDLIQKLHELKEEKTDWCNTKKSILSRCYTVIETRQEDLELVVQHLVEKIKNTVSLQQSQENQNNGHLVENVSESNTLISKQQELDQLKEDFKQVLKLYNTRESGYILQSASTEAELERILKEYDRLTRNIIDFNHERKRFEQEIRELHSENLQLSKELMDEKVQHIPGSDGNLRKEFRDLMAGVKTSHAQELLEALDTRRKIEHASRQKMSEIEMKRWEKVDIAVQTSIQFPF</sequence>
<dbReference type="InterPro" id="IPR036866">
    <property type="entry name" value="RibonucZ/Hydroxyglut_hydro"/>
</dbReference>
<comment type="caution">
    <text evidence="6">The sequence shown here is derived from an EMBL/GenBank/DDBJ whole genome shotgun (WGS) entry which is preliminary data.</text>
</comment>
<keyword evidence="3" id="KW-0175">Coiled coil</keyword>
<protein>
    <recommendedName>
        <fullName evidence="5">Metallo-beta-lactamase domain-containing protein</fullName>
    </recommendedName>
</protein>
<evidence type="ECO:0000259" key="5">
    <source>
        <dbReference type="Pfam" id="PF16661"/>
    </source>
</evidence>
<dbReference type="GO" id="GO:0032039">
    <property type="term" value="C:integrator complex"/>
    <property type="evidence" value="ECO:0007669"/>
    <property type="project" value="InterPro"/>
</dbReference>
<organism evidence="6 7">
    <name type="scientific">Mucor saturninus</name>
    <dbReference type="NCBI Taxonomy" id="64648"/>
    <lineage>
        <taxon>Eukaryota</taxon>
        <taxon>Fungi</taxon>
        <taxon>Fungi incertae sedis</taxon>
        <taxon>Mucoromycota</taxon>
        <taxon>Mucoromycotina</taxon>
        <taxon>Mucoromycetes</taxon>
        <taxon>Mucorales</taxon>
        <taxon>Mucorineae</taxon>
        <taxon>Mucoraceae</taxon>
        <taxon>Mucor</taxon>
    </lineage>
</organism>
<dbReference type="AlphaFoldDB" id="A0A8H7RB56"/>
<evidence type="ECO:0000256" key="4">
    <source>
        <dbReference type="SAM" id="MobiDB-lite"/>
    </source>
</evidence>
<dbReference type="Pfam" id="PF16661">
    <property type="entry name" value="Lactamase_B_6"/>
    <property type="match status" value="1"/>
</dbReference>
<evidence type="ECO:0000256" key="2">
    <source>
        <dbReference type="ARBA" id="ARBA00023242"/>
    </source>
</evidence>